<sequence length="238" mass="25770">MFDNATSVTIDLPPRPLHQLSTKPGTTGSYSFAMSGVYIRPTSIERDATRQCIVCATVGTSGAIMFAPVTEGEEANINDRRKHKESGKTPGGENKSIGSIVPAGLLQKSDRKRNPLQLSNGVARAYRNGVSQEAECLDAIFPPLVEAMQTASPMTHKHITFKISELVRVAEFLGAECVTIIVGEPNKQAKVVGWSQFDNVEQSVSGIGVVCPISIEDATPIDVYNHNLDYARKAWDNP</sequence>
<dbReference type="EMBL" id="LR796342">
    <property type="protein sequence ID" value="CAB4138317.1"/>
    <property type="molecule type" value="Genomic_DNA"/>
</dbReference>
<accession>A0A6J5LZ25</accession>
<gene>
    <name evidence="2" type="ORF">UFOVP329_79</name>
</gene>
<organism evidence="2">
    <name type="scientific">uncultured Caudovirales phage</name>
    <dbReference type="NCBI Taxonomy" id="2100421"/>
    <lineage>
        <taxon>Viruses</taxon>
        <taxon>Duplodnaviria</taxon>
        <taxon>Heunggongvirae</taxon>
        <taxon>Uroviricota</taxon>
        <taxon>Caudoviricetes</taxon>
        <taxon>Peduoviridae</taxon>
        <taxon>Maltschvirus</taxon>
        <taxon>Maltschvirus maltsch</taxon>
    </lineage>
</organism>
<feature type="region of interest" description="Disordered" evidence="1">
    <location>
        <begin position="74"/>
        <end position="104"/>
    </location>
</feature>
<name>A0A6J5LZ25_9CAUD</name>
<evidence type="ECO:0000313" key="2">
    <source>
        <dbReference type="EMBL" id="CAB4138317.1"/>
    </source>
</evidence>
<evidence type="ECO:0000256" key="1">
    <source>
        <dbReference type="SAM" id="MobiDB-lite"/>
    </source>
</evidence>
<proteinExistence type="predicted"/>
<reference evidence="2" key="1">
    <citation type="submission" date="2020-04" db="EMBL/GenBank/DDBJ databases">
        <authorList>
            <person name="Chiriac C."/>
            <person name="Salcher M."/>
            <person name="Ghai R."/>
            <person name="Kavagutti S V."/>
        </authorList>
    </citation>
    <scope>NUCLEOTIDE SEQUENCE</scope>
</reference>
<protein>
    <submittedName>
        <fullName evidence="2">Uncharacterized protein</fullName>
    </submittedName>
</protein>